<sequence>MVVFIVLTEVKTLPNPLKGR</sequence>
<accession>A0A2P2NTW1</accession>
<proteinExistence type="predicted"/>
<protein>
    <submittedName>
        <fullName evidence="1">Uncharacterized protein</fullName>
    </submittedName>
</protein>
<name>A0A2P2NTW1_RHIMU</name>
<evidence type="ECO:0000313" key="1">
    <source>
        <dbReference type="EMBL" id="MBX45884.1"/>
    </source>
</evidence>
<reference evidence="1" key="1">
    <citation type="submission" date="2018-02" db="EMBL/GenBank/DDBJ databases">
        <title>Rhizophora mucronata_Transcriptome.</title>
        <authorList>
            <person name="Meera S.P."/>
            <person name="Sreeshan A."/>
            <person name="Augustine A."/>
        </authorList>
    </citation>
    <scope>NUCLEOTIDE SEQUENCE</scope>
    <source>
        <tissue evidence="1">Leaf</tissue>
    </source>
</reference>
<dbReference type="EMBL" id="GGEC01065400">
    <property type="protein sequence ID" value="MBX45884.1"/>
    <property type="molecule type" value="Transcribed_RNA"/>
</dbReference>
<organism evidence="1">
    <name type="scientific">Rhizophora mucronata</name>
    <name type="common">Asiatic mangrove</name>
    <dbReference type="NCBI Taxonomy" id="61149"/>
    <lineage>
        <taxon>Eukaryota</taxon>
        <taxon>Viridiplantae</taxon>
        <taxon>Streptophyta</taxon>
        <taxon>Embryophyta</taxon>
        <taxon>Tracheophyta</taxon>
        <taxon>Spermatophyta</taxon>
        <taxon>Magnoliopsida</taxon>
        <taxon>eudicotyledons</taxon>
        <taxon>Gunneridae</taxon>
        <taxon>Pentapetalae</taxon>
        <taxon>rosids</taxon>
        <taxon>fabids</taxon>
        <taxon>Malpighiales</taxon>
        <taxon>Rhizophoraceae</taxon>
        <taxon>Rhizophora</taxon>
    </lineage>
</organism>
<dbReference type="AlphaFoldDB" id="A0A2P2NTW1"/>